<proteinExistence type="predicted"/>
<dbReference type="GO" id="GO:0003700">
    <property type="term" value="F:DNA-binding transcription factor activity"/>
    <property type="evidence" value="ECO:0007669"/>
    <property type="project" value="InterPro"/>
</dbReference>
<dbReference type="AlphaFoldDB" id="A0A426DMN2"/>
<dbReference type="GO" id="GO:0006352">
    <property type="term" value="P:DNA-templated transcription initiation"/>
    <property type="evidence" value="ECO:0007669"/>
    <property type="project" value="InterPro"/>
</dbReference>
<dbReference type="InterPro" id="IPR007627">
    <property type="entry name" value="RNA_pol_sigma70_r2"/>
</dbReference>
<organism evidence="2 3">
    <name type="scientific">Schaedlerella arabinosiphila</name>
    <dbReference type="NCBI Taxonomy" id="2044587"/>
    <lineage>
        <taxon>Bacteria</taxon>
        <taxon>Bacillati</taxon>
        <taxon>Bacillota</taxon>
        <taxon>Clostridia</taxon>
        <taxon>Lachnospirales</taxon>
        <taxon>Lachnospiraceae</taxon>
        <taxon>Schaedlerella</taxon>
    </lineage>
</organism>
<dbReference type="NCBIfam" id="TIGR02937">
    <property type="entry name" value="sigma70-ECF"/>
    <property type="match status" value="1"/>
</dbReference>
<protein>
    <submittedName>
        <fullName evidence="2">Sigma-70 family RNA polymerase sigma factor</fullName>
    </submittedName>
</protein>
<dbReference type="Pfam" id="PF04542">
    <property type="entry name" value="Sigma70_r2"/>
    <property type="match status" value="1"/>
</dbReference>
<dbReference type="InterPro" id="IPR013324">
    <property type="entry name" value="RNA_pol_sigma_r3/r4-like"/>
</dbReference>
<dbReference type="EMBL" id="RHJS01000002">
    <property type="protein sequence ID" value="RRK34016.1"/>
    <property type="molecule type" value="Genomic_DNA"/>
</dbReference>
<accession>A0A426DMN2</accession>
<evidence type="ECO:0000313" key="2">
    <source>
        <dbReference type="EMBL" id="RRK34016.1"/>
    </source>
</evidence>
<evidence type="ECO:0000259" key="1">
    <source>
        <dbReference type="Pfam" id="PF04542"/>
    </source>
</evidence>
<evidence type="ECO:0000313" key="3">
    <source>
        <dbReference type="Proteomes" id="UP000274920"/>
    </source>
</evidence>
<feature type="domain" description="RNA polymerase sigma-70 region 2" evidence="1">
    <location>
        <begin position="13"/>
        <end position="81"/>
    </location>
</feature>
<keyword evidence="3" id="KW-1185">Reference proteome</keyword>
<name>A0A426DMN2_9FIRM</name>
<dbReference type="InterPro" id="IPR013325">
    <property type="entry name" value="RNA_pol_sigma_r2"/>
</dbReference>
<gene>
    <name evidence="2" type="ORF">EBB54_23690</name>
</gene>
<dbReference type="SUPFAM" id="SSF88946">
    <property type="entry name" value="Sigma2 domain of RNA polymerase sigma factors"/>
    <property type="match status" value="1"/>
</dbReference>
<dbReference type="RefSeq" id="WP_125129189.1">
    <property type="nucleotide sequence ID" value="NZ_CASCYM010000047.1"/>
</dbReference>
<sequence length="194" mass="21927">MDGIMSYEQKQLVTTHLSLVPRMVRALTRSFSHLSQDEFDELTQTGYLALCNAAMKCSPTQPFPPYARAAIRNAIYDYWRDCGKRKSAFCSLDAILTAEDGSTYEPEFMLCKTDALSPEQAVLSKESDSYLKRLECAGSNHLKKGIISLRLQQSGYTSAEVAKLYKVPSNHVRAWQSKARKQLREDQELYALLA</sequence>
<dbReference type="Proteomes" id="UP000274920">
    <property type="component" value="Unassembled WGS sequence"/>
</dbReference>
<reference evidence="2" key="1">
    <citation type="submission" date="2018-10" db="EMBL/GenBank/DDBJ databases">
        <title>Schaedlerella arabinophila gen. nov. sp. nov., isolated from the mouse intestinal tract and comparative analysis with the genome of the closely related altered Schaedler flora strain ASF502.</title>
        <authorList>
            <person name="Miyake S."/>
            <person name="Soh M."/>
            <person name="Seedorf H."/>
        </authorList>
    </citation>
    <scope>NUCLEOTIDE SEQUENCE [LARGE SCALE GENOMIC DNA]</scope>
    <source>
        <strain evidence="2">DSM 106076</strain>
    </source>
</reference>
<comment type="caution">
    <text evidence="2">The sequence shown here is derived from an EMBL/GenBank/DDBJ whole genome shotgun (WGS) entry which is preliminary data.</text>
</comment>
<dbReference type="InterPro" id="IPR014284">
    <property type="entry name" value="RNA_pol_sigma-70_dom"/>
</dbReference>
<dbReference type="SUPFAM" id="SSF88659">
    <property type="entry name" value="Sigma3 and sigma4 domains of RNA polymerase sigma factors"/>
    <property type="match status" value="1"/>
</dbReference>
<dbReference type="Gene3D" id="1.10.1740.10">
    <property type="match status" value="1"/>
</dbReference>